<dbReference type="Gene3D" id="2.60.120.1200">
    <property type="match status" value="1"/>
</dbReference>
<evidence type="ECO:0000259" key="3">
    <source>
        <dbReference type="Pfam" id="PF18206"/>
    </source>
</evidence>
<dbReference type="Pfam" id="PF18040">
    <property type="entry name" value="BPA_C"/>
    <property type="match status" value="1"/>
</dbReference>
<evidence type="ECO:0000259" key="2">
    <source>
        <dbReference type="Pfam" id="PF18040"/>
    </source>
</evidence>
<dbReference type="RefSeq" id="WP_169657134.1">
    <property type="nucleotide sequence ID" value="NZ_JABANE010000030.1"/>
</dbReference>
<evidence type="ECO:0000256" key="1">
    <source>
        <dbReference type="SAM" id="SignalP"/>
    </source>
</evidence>
<reference evidence="5 6" key="1">
    <citation type="submission" date="2020-04" db="EMBL/GenBank/DDBJ databases">
        <title>Flammeovirga sp. SR4, a novel species isolated from seawater.</title>
        <authorList>
            <person name="Wang X."/>
        </authorList>
    </citation>
    <scope>NUCLEOTIDE SEQUENCE [LARGE SCALE GENOMIC DNA]</scope>
    <source>
        <strain evidence="5 6">ATCC 23126</strain>
    </source>
</reference>
<sequence>MKQFLLFIILPLWVTNSYAQNIGIEVNVNVEHRQGGKAEFEREKYIGIHAGIRENDWTKYGDANPLDIKNDFLNERNVFLGRNTGTITWNINSVLKEDANRPGFVDLDHLRTEATRYRNQFSGNADFVNYIDRNNDFILAAQHHPFYPDGKLTNKGWALSQNDTEDEPFGTASGEYCAHFIKEFYDNGSEQTPKYFEVINEPIYGQFGCEDCGETDEAIEEIFKYHNSVATEVKKVNPSVMVGGFTTAFPNFDYDNFQRWEKRWNKFMDMCGENMDFWSIHLYDWPEIRNKRLMRRGSRVEATLDMIEHASKDKFGVVKPILVSEYGCQVHTLINKTWSRERDWHLLRSYISMAMTFMDRPQHIAKALPFIVVKATWGTQSNGSPYNTRLLRKEGEPESSDGDWIYTELVRFYDFWKDVNGTKVDITTSNVDIQTLATVDGNRVYVVLNNLNRNSETIDLNIKGYEGNNLQSVNIKHLFGRDGIPVFDQKTQTTAPTEVTLFSESAMVLEYVFENDILIDETSEETKYYANRYYLPINGTEEAFEFSDVNTAEFGEAVLRIGIGRGHQLSKQPVVKVNGTQVAVPTNVRGELQEDRDGFFGVLEIPVPYELLSENNTVTVNFPDTGGHISSINMRVYNFSSEIKRFEDDKPITSIDDIKRDNLKVYPNPTKGQIKVYWGEQTKEVKLSIYSLQGQLVDSKLIQPSALTNTINLEQLEAGFYLLSFEFNGKVINKKLFIE</sequence>
<accession>A0A7X9RUA6</accession>
<keyword evidence="6" id="KW-1185">Reference proteome</keyword>
<evidence type="ECO:0000313" key="5">
    <source>
        <dbReference type="EMBL" id="NME68842.1"/>
    </source>
</evidence>
<evidence type="ECO:0000313" key="6">
    <source>
        <dbReference type="Proteomes" id="UP000576082"/>
    </source>
</evidence>
<feature type="domain" description="Beta-porphyranase A C-terminal" evidence="2">
    <location>
        <begin position="544"/>
        <end position="637"/>
    </location>
</feature>
<gene>
    <name evidence="5" type="ORF">HHU12_12790</name>
</gene>
<dbReference type="InterPro" id="IPR026444">
    <property type="entry name" value="Secre_tail"/>
</dbReference>
<dbReference type="InterPro" id="IPR040527">
    <property type="entry name" value="Beta-sand_Porphyrn"/>
</dbReference>
<organism evidence="5 6">
    <name type="scientific">Flammeovirga aprica JL-4</name>
    <dbReference type="NCBI Taxonomy" id="694437"/>
    <lineage>
        <taxon>Bacteria</taxon>
        <taxon>Pseudomonadati</taxon>
        <taxon>Bacteroidota</taxon>
        <taxon>Cytophagia</taxon>
        <taxon>Cytophagales</taxon>
        <taxon>Flammeovirgaceae</taxon>
        <taxon>Flammeovirga</taxon>
    </lineage>
</organism>
<feature type="domain" description="Porphyranase beta-sandwich" evidence="3">
    <location>
        <begin position="432"/>
        <end position="533"/>
    </location>
</feature>
<feature type="chain" id="PRO_5030766580" evidence="1">
    <location>
        <begin position="20"/>
        <end position="739"/>
    </location>
</feature>
<dbReference type="NCBIfam" id="TIGR04183">
    <property type="entry name" value="Por_Secre_tail"/>
    <property type="match status" value="1"/>
</dbReference>
<feature type="signal peptide" evidence="1">
    <location>
        <begin position="1"/>
        <end position="19"/>
    </location>
</feature>
<dbReference type="Proteomes" id="UP000576082">
    <property type="component" value="Unassembled WGS sequence"/>
</dbReference>
<dbReference type="AlphaFoldDB" id="A0A7X9RUA6"/>
<proteinExistence type="predicted"/>
<dbReference type="Pfam" id="PF18206">
    <property type="entry name" value="Porphyrn_cat_1"/>
    <property type="match status" value="1"/>
</dbReference>
<dbReference type="CDD" id="cd21510">
    <property type="entry name" value="agarase_cat"/>
    <property type="match status" value="1"/>
</dbReference>
<keyword evidence="1" id="KW-0732">Signal</keyword>
<comment type="caution">
    <text evidence="5">The sequence shown here is derived from an EMBL/GenBank/DDBJ whole genome shotgun (WGS) entry which is preliminary data.</text>
</comment>
<dbReference type="EMBL" id="JABANE010000030">
    <property type="protein sequence ID" value="NME68842.1"/>
    <property type="molecule type" value="Genomic_DNA"/>
</dbReference>
<dbReference type="Pfam" id="PF18962">
    <property type="entry name" value="Por_Secre_tail"/>
    <property type="match status" value="1"/>
</dbReference>
<name>A0A7X9RUA6_9BACT</name>
<feature type="domain" description="Secretion system C-terminal sorting" evidence="4">
    <location>
        <begin position="665"/>
        <end position="738"/>
    </location>
</feature>
<dbReference type="Gene3D" id="3.20.20.80">
    <property type="entry name" value="Glycosidases"/>
    <property type="match status" value="1"/>
</dbReference>
<evidence type="ECO:0000259" key="4">
    <source>
        <dbReference type="Pfam" id="PF18962"/>
    </source>
</evidence>
<dbReference type="InterPro" id="IPR017853">
    <property type="entry name" value="GH"/>
</dbReference>
<dbReference type="InterPro" id="IPR041224">
    <property type="entry name" value="BPA_C"/>
</dbReference>
<dbReference type="SUPFAM" id="SSF51445">
    <property type="entry name" value="(Trans)glycosidases"/>
    <property type="match status" value="1"/>
</dbReference>
<protein>
    <submittedName>
        <fullName evidence="5">T9SS type A sorting domain-containing protein</fullName>
    </submittedName>
</protein>